<name>A0A9P8TVH0_9HYPO</name>
<organism evidence="2 3">
    <name type="scientific">Trichoderma cornu-damae</name>
    <dbReference type="NCBI Taxonomy" id="654480"/>
    <lineage>
        <taxon>Eukaryota</taxon>
        <taxon>Fungi</taxon>
        <taxon>Dikarya</taxon>
        <taxon>Ascomycota</taxon>
        <taxon>Pezizomycotina</taxon>
        <taxon>Sordariomycetes</taxon>
        <taxon>Hypocreomycetidae</taxon>
        <taxon>Hypocreales</taxon>
        <taxon>Hypocreaceae</taxon>
        <taxon>Trichoderma</taxon>
    </lineage>
</organism>
<reference evidence="2" key="1">
    <citation type="submission" date="2021-08" db="EMBL/GenBank/DDBJ databases">
        <title>Chromosome-Level Trichoderma cornu-damae using Hi-C Data.</title>
        <authorList>
            <person name="Kim C.S."/>
        </authorList>
    </citation>
    <scope>NUCLEOTIDE SEQUENCE</scope>
    <source>
        <strain evidence="2">KA19-0412C</strain>
    </source>
</reference>
<gene>
    <name evidence="2" type="ORF">Trco_005712</name>
</gene>
<protein>
    <submittedName>
        <fullName evidence="2">Uncharacterized protein</fullName>
    </submittedName>
</protein>
<sequence length="122" mass="13535">MADGSQKWPHGPKAGLESEPICDIAPNRALGGNAETTLSWCHGYPEFFFRREDRSWRRAYNVEGQWENREHALIGCAAPSRQPCKRPRPEQGSSRCAAKNAGRPMARDGSAGTYLELISCDS</sequence>
<comment type="caution">
    <text evidence="2">The sequence shown here is derived from an EMBL/GenBank/DDBJ whole genome shotgun (WGS) entry which is preliminary data.</text>
</comment>
<dbReference type="Proteomes" id="UP000827724">
    <property type="component" value="Unassembled WGS sequence"/>
</dbReference>
<proteinExistence type="predicted"/>
<accession>A0A9P8TVH0</accession>
<keyword evidence="3" id="KW-1185">Reference proteome</keyword>
<dbReference type="AlphaFoldDB" id="A0A9P8TVH0"/>
<evidence type="ECO:0000313" key="3">
    <source>
        <dbReference type="Proteomes" id="UP000827724"/>
    </source>
</evidence>
<feature type="region of interest" description="Disordered" evidence="1">
    <location>
        <begin position="81"/>
        <end position="109"/>
    </location>
</feature>
<dbReference type="EMBL" id="JAIWOZ010000004">
    <property type="protein sequence ID" value="KAH6606559.1"/>
    <property type="molecule type" value="Genomic_DNA"/>
</dbReference>
<evidence type="ECO:0000313" key="2">
    <source>
        <dbReference type="EMBL" id="KAH6606559.1"/>
    </source>
</evidence>
<evidence type="ECO:0000256" key="1">
    <source>
        <dbReference type="SAM" id="MobiDB-lite"/>
    </source>
</evidence>